<proteinExistence type="predicted"/>
<feature type="region of interest" description="Disordered" evidence="1">
    <location>
        <begin position="223"/>
        <end position="247"/>
    </location>
</feature>
<sequence>MPLRRPTPTPRAARGRTLLVAGAALVASGAVAGCGGVSIGIGGASSDPTSSATSTEAPTEASPSSSEGATDPTGDAAPTGDGAPGTTPGETPGEPASTEPTSSEGEPTPSESDGATESDDATGTDSSETPFPEDGASEPAEAGAADSLGKVVSEPSIPHRGEAFRWESGLVAHVTEGEPFIPSPAAAGTDGFSQFERYEVTLTNRSPESFRLSDFRISAQSAGEPASRVFDSGNGINSQPAQDLEPGETARFPVVFGVKDPQDTVLDVVQAFELSDRVVFLPPQR</sequence>
<accession>A0A2I1PA92</accession>
<evidence type="ECO:0000313" key="4">
    <source>
        <dbReference type="Proteomes" id="UP000234206"/>
    </source>
</evidence>
<gene>
    <name evidence="3" type="ORF">CYJ76_07375</name>
</gene>
<dbReference type="PROSITE" id="PS51257">
    <property type="entry name" value="PROKAR_LIPOPROTEIN"/>
    <property type="match status" value="1"/>
</dbReference>
<organism evidence="3 4">
    <name type="scientific">Kytococcus schroeteri</name>
    <dbReference type="NCBI Taxonomy" id="138300"/>
    <lineage>
        <taxon>Bacteria</taxon>
        <taxon>Bacillati</taxon>
        <taxon>Actinomycetota</taxon>
        <taxon>Actinomycetes</taxon>
        <taxon>Micrococcales</taxon>
        <taxon>Kytococcaceae</taxon>
        <taxon>Kytococcus</taxon>
    </lineage>
</organism>
<dbReference type="Proteomes" id="UP000234206">
    <property type="component" value="Unassembled WGS sequence"/>
</dbReference>
<evidence type="ECO:0008006" key="5">
    <source>
        <dbReference type="Google" id="ProtNLM"/>
    </source>
</evidence>
<evidence type="ECO:0000256" key="2">
    <source>
        <dbReference type="SAM" id="SignalP"/>
    </source>
</evidence>
<dbReference type="OrthoDB" id="5149993at2"/>
<dbReference type="EMBL" id="PKIZ01000012">
    <property type="protein sequence ID" value="PKZ41527.1"/>
    <property type="molecule type" value="Genomic_DNA"/>
</dbReference>
<name>A0A2I1PA92_9MICO</name>
<feature type="chain" id="PRO_5014143248" description="DUF4352 domain-containing protein" evidence="2">
    <location>
        <begin position="33"/>
        <end position="285"/>
    </location>
</feature>
<evidence type="ECO:0000256" key="1">
    <source>
        <dbReference type="SAM" id="MobiDB-lite"/>
    </source>
</evidence>
<comment type="caution">
    <text evidence="3">The sequence shown here is derived from an EMBL/GenBank/DDBJ whole genome shotgun (WGS) entry which is preliminary data.</text>
</comment>
<feature type="region of interest" description="Disordered" evidence="1">
    <location>
        <begin position="33"/>
        <end position="157"/>
    </location>
</feature>
<feature type="compositionally biased region" description="Gly residues" evidence="1">
    <location>
        <begin position="33"/>
        <end position="43"/>
    </location>
</feature>
<dbReference type="RefSeq" id="WP_101849694.1">
    <property type="nucleotide sequence ID" value="NZ_PKIZ01000012.1"/>
</dbReference>
<dbReference type="AlphaFoldDB" id="A0A2I1PA92"/>
<keyword evidence="4" id="KW-1185">Reference proteome</keyword>
<keyword evidence="2" id="KW-0732">Signal</keyword>
<feature type="compositionally biased region" description="Low complexity" evidence="1">
    <location>
        <begin position="44"/>
        <end position="113"/>
    </location>
</feature>
<feature type="signal peptide" evidence="2">
    <location>
        <begin position="1"/>
        <end position="32"/>
    </location>
</feature>
<reference evidence="3 4" key="1">
    <citation type="submission" date="2017-12" db="EMBL/GenBank/DDBJ databases">
        <title>Phylogenetic diversity of female urinary microbiome.</title>
        <authorList>
            <person name="Thomas-White K."/>
            <person name="Wolfe A.J."/>
        </authorList>
    </citation>
    <scope>NUCLEOTIDE SEQUENCE [LARGE SCALE GENOMIC DNA]</scope>
    <source>
        <strain evidence="3 4">UMB1298</strain>
    </source>
</reference>
<evidence type="ECO:0000313" key="3">
    <source>
        <dbReference type="EMBL" id="PKZ41527.1"/>
    </source>
</evidence>
<protein>
    <recommendedName>
        <fullName evidence="5">DUF4352 domain-containing protein</fullName>
    </recommendedName>
</protein>